<dbReference type="InterPro" id="IPR006086">
    <property type="entry name" value="XPG-I_dom"/>
</dbReference>
<dbReference type="Pfam" id="PF00752">
    <property type="entry name" value="XPG_N"/>
    <property type="match status" value="1"/>
</dbReference>
<reference evidence="18" key="4">
    <citation type="submission" date="2025-09" db="UniProtKB">
        <authorList>
            <consortium name="Ensembl"/>
        </authorList>
    </citation>
    <scope>IDENTIFICATION</scope>
</reference>
<dbReference type="GO" id="GO:0046872">
    <property type="term" value="F:metal ion binding"/>
    <property type="evidence" value="ECO:0007669"/>
    <property type="project" value="UniProtKB-KW"/>
</dbReference>
<keyword evidence="11" id="KW-0539">Nucleus</keyword>
<evidence type="ECO:0000256" key="6">
    <source>
        <dbReference type="ARBA" id="ARBA00022759"/>
    </source>
</evidence>
<evidence type="ECO:0000256" key="7">
    <source>
        <dbReference type="ARBA" id="ARBA00022763"/>
    </source>
</evidence>
<feature type="domain" description="XPG-I" evidence="16">
    <location>
        <begin position="128"/>
        <end position="199"/>
    </location>
</feature>
<dbReference type="PRINTS" id="PR00853">
    <property type="entry name" value="XPGRADSUPER"/>
</dbReference>
<evidence type="ECO:0000259" key="16">
    <source>
        <dbReference type="SMART" id="SM00484"/>
    </source>
</evidence>
<keyword evidence="10" id="KW-0234">DNA repair</keyword>
<keyword evidence="19" id="KW-1185">Reference proteome</keyword>
<feature type="region of interest" description="Disordered" evidence="15">
    <location>
        <begin position="469"/>
        <end position="490"/>
    </location>
</feature>
<evidence type="ECO:0000313" key="19">
    <source>
        <dbReference type="Proteomes" id="UP000018467"/>
    </source>
</evidence>
<dbReference type="CDD" id="cd09869">
    <property type="entry name" value="PIN_GEN1"/>
    <property type="match status" value="1"/>
</dbReference>
<comment type="subunit">
    <text evidence="13">Largely monomeric, dimerizes on the Holliday junction and the first nick occurs upon dimerization at the junction.</text>
</comment>
<evidence type="ECO:0000256" key="8">
    <source>
        <dbReference type="ARBA" id="ARBA00022801"/>
    </source>
</evidence>
<dbReference type="GO" id="GO:0008821">
    <property type="term" value="F:crossover junction DNA endonuclease activity"/>
    <property type="evidence" value="ECO:0007669"/>
    <property type="project" value="UniProtKB-ARBA"/>
</dbReference>
<comment type="subcellular location">
    <subcellularLocation>
        <location evidence="2">Nucleus</location>
    </subcellularLocation>
</comment>
<dbReference type="GeneTree" id="ENSGT00940000159266"/>
<sequence length="841" mass="93659">MGVNELWSILNPVRESVPLYSLTGRTLAVDLSLWICEAQHVQAMMGRVTKPHLRNLFFRVSSLLRMGVKLVFVMEGEAPKIKAETISKRTEGAFRRGKTESGPKQAKTTNTGRGRFKAVLRECAEMLDCLGVPWVAAAGEAEAMCAFLDAQGLVDGCITSDGDAFLYGAQTVYRNFNMNTKDPQIDCYKMSRVETELQLKRETLVGLAVLLGCDYIPKGVAGVGKEQTLKLIQNLNGQTLLQKFSEWKSNVIETVEVAAKKVSHCLVCRHPGSAKSHERNGCMYCGSKQFCQPHDYDFQCPCDWHRTEHARQSSSIEANIKKKTLACERFPFTEIISEFLVPKDKAVNSFKRKKPNLPLMQKFALDKMEWPKHYTSEKVLAMMTYTELMNRIHGSETSVQIKPIRIHKRRIRNGISCFEVLWTKPDHYVFPGDSPSEKPDDVRTVEEENLFSAAFPHIAQLFYREAAEAKDNKSKRKKTKAEKEKPSNSPGVVADLFALMSLQSSTKTEPSSSVETVSSSIMTPKFTSDQCSTTLDAPKPPSPCPSGTYSQAQISPSISVVLDELHLSSIDWDAFSFSASPSSQVQCCVAKTADLSIARKSEEEEPAVIKKNKEKCVGSVDAQQCSIKIMKKKPDLAHTFGPACKVQSKNQNHFLHSQGQQGPTIQQSKGKELGKASFSKETKLQEPKCHPPQQVRVKSTFVTAKQSITSLVSPQRHHVFLNCSRQSNDLGQPLQQSLCKRSVCINHVSSSEQTDSDIEKCSEKEQKKSKLKSKAKSKPQIAHKTVLAPHATKLNMISTLSKKEKLNHGQTNQSSDSDDDSGSFTDSPLPLSERLKLTFIK</sequence>
<dbReference type="FunFam" id="1.10.150.20:FF:000030">
    <property type="entry name" value="Flap endonuclease GEN-like 1"/>
    <property type="match status" value="1"/>
</dbReference>
<dbReference type="GO" id="GO:0000400">
    <property type="term" value="F:four-way junction DNA binding"/>
    <property type="evidence" value="ECO:0007669"/>
    <property type="project" value="UniProtKB-ARBA"/>
</dbReference>
<evidence type="ECO:0000256" key="4">
    <source>
        <dbReference type="ARBA" id="ARBA00022722"/>
    </source>
</evidence>
<evidence type="ECO:0000256" key="11">
    <source>
        <dbReference type="ARBA" id="ARBA00023242"/>
    </source>
</evidence>
<dbReference type="FunFam" id="3.40.50.1010:FF:000024">
    <property type="entry name" value="flap endonuclease GEN homolog 1"/>
    <property type="match status" value="1"/>
</dbReference>
<keyword evidence="7" id="KW-0227">DNA damage</keyword>
<dbReference type="SMART" id="SM00485">
    <property type="entry name" value="XPGN"/>
    <property type="match status" value="1"/>
</dbReference>
<dbReference type="HOGENOM" id="CLU_013777_0_1_1"/>
<dbReference type="SUPFAM" id="SSF47807">
    <property type="entry name" value="5' to 3' exonuclease, C-terminal subdomain"/>
    <property type="match status" value="1"/>
</dbReference>
<dbReference type="Pfam" id="PF18704">
    <property type="entry name" value="Chromo_2"/>
    <property type="match status" value="1"/>
</dbReference>
<dbReference type="PANTHER" id="PTHR11081">
    <property type="entry name" value="FLAP ENDONUCLEASE FAMILY MEMBER"/>
    <property type="match status" value="1"/>
</dbReference>
<dbReference type="InterPro" id="IPR006085">
    <property type="entry name" value="XPG_DNA_repair_N"/>
</dbReference>
<dbReference type="InterPro" id="IPR041012">
    <property type="entry name" value="GEN_chromo"/>
</dbReference>
<feature type="domain" description="XPG N-terminal" evidence="17">
    <location>
        <begin position="1"/>
        <end position="96"/>
    </location>
</feature>
<dbReference type="SUPFAM" id="SSF88723">
    <property type="entry name" value="PIN domain-like"/>
    <property type="match status" value="1"/>
</dbReference>
<feature type="region of interest" description="Disordered" evidence="15">
    <location>
        <begin position="655"/>
        <end position="675"/>
    </location>
</feature>
<dbReference type="Gene3D" id="3.40.50.1010">
    <property type="entry name" value="5'-nuclease"/>
    <property type="match status" value="1"/>
</dbReference>
<dbReference type="InParanoid" id="W5K2F3"/>
<dbReference type="Bgee" id="ENSAMXG00000001704">
    <property type="expression patterns" value="Expressed in testis and 14 other cell types or tissues"/>
</dbReference>
<dbReference type="InterPro" id="IPR029060">
    <property type="entry name" value="PIN-like_dom_sf"/>
</dbReference>
<protein>
    <recommendedName>
        <fullName evidence="14">Flap endonuclease GEN homolog 1</fullName>
    </recommendedName>
</protein>
<dbReference type="Proteomes" id="UP000018467">
    <property type="component" value="Unassembled WGS sequence"/>
</dbReference>
<feature type="region of interest" description="Disordered" evidence="15">
    <location>
        <begin position="755"/>
        <end position="829"/>
    </location>
</feature>
<feature type="compositionally biased region" description="Basic and acidic residues" evidence="15">
    <location>
        <begin position="757"/>
        <end position="768"/>
    </location>
</feature>
<dbReference type="GO" id="GO:0006281">
    <property type="term" value="P:DNA repair"/>
    <property type="evidence" value="ECO:0007669"/>
    <property type="project" value="UniProtKB-KW"/>
</dbReference>
<evidence type="ECO:0000256" key="13">
    <source>
        <dbReference type="ARBA" id="ARBA00063132"/>
    </source>
</evidence>
<evidence type="ECO:0000256" key="5">
    <source>
        <dbReference type="ARBA" id="ARBA00022723"/>
    </source>
</evidence>
<comment type="cofactor">
    <cofactor evidence="1">
        <name>Mg(2+)</name>
        <dbReference type="ChEBI" id="CHEBI:18420"/>
    </cofactor>
</comment>
<evidence type="ECO:0000313" key="18">
    <source>
        <dbReference type="Ensembl" id="ENSAMXP00000001764.2"/>
    </source>
</evidence>
<keyword evidence="3" id="KW-0597">Phosphoprotein</keyword>
<proteinExistence type="inferred from homology"/>
<dbReference type="SMART" id="SM00484">
    <property type="entry name" value="XPGI"/>
    <property type="match status" value="1"/>
</dbReference>
<feature type="compositionally biased region" description="Polar residues" evidence="15">
    <location>
        <begin position="655"/>
        <end position="668"/>
    </location>
</feature>
<accession>W5K2F3</accession>
<evidence type="ECO:0000256" key="2">
    <source>
        <dbReference type="ARBA" id="ARBA00004123"/>
    </source>
</evidence>
<feature type="region of interest" description="Disordered" evidence="15">
    <location>
        <begin position="530"/>
        <end position="550"/>
    </location>
</feature>
<evidence type="ECO:0000256" key="15">
    <source>
        <dbReference type="SAM" id="MobiDB-lite"/>
    </source>
</evidence>
<evidence type="ECO:0000256" key="3">
    <source>
        <dbReference type="ARBA" id="ARBA00022553"/>
    </source>
</evidence>
<organism evidence="18 19">
    <name type="scientific">Astyanax mexicanus</name>
    <name type="common">Blind cave fish</name>
    <name type="synonym">Astyanax fasciatus mexicanus</name>
    <dbReference type="NCBI Taxonomy" id="7994"/>
    <lineage>
        <taxon>Eukaryota</taxon>
        <taxon>Metazoa</taxon>
        <taxon>Chordata</taxon>
        <taxon>Craniata</taxon>
        <taxon>Vertebrata</taxon>
        <taxon>Euteleostomi</taxon>
        <taxon>Actinopterygii</taxon>
        <taxon>Neopterygii</taxon>
        <taxon>Teleostei</taxon>
        <taxon>Ostariophysi</taxon>
        <taxon>Characiformes</taxon>
        <taxon>Characoidei</taxon>
        <taxon>Acestrorhamphidae</taxon>
        <taxon>Acestrorhamphinae</taxon>
        <taxon>Astyanax</taxon>
    </lineage>
</organism>
<keyword evidence="4" id="KW-0540">Nuclease</keyword>
<evidence type="ECO:0000256" key="1">
    <source>
        <dbReference type="ARBA" id="ARBA00001946"/>
    </source>
</evidence>
<dbReference type="Pfam" id="PF00867">
    <property type="entry name" value="XPG_I"/>
    <property type="match status" value="1"/>
</dbReference>
<dbReference type="InterPro" id="IPR036279">
    <property type="entry name" value="5-3_exonuclease_C_sf"/>
</dbReference>
<keyword evidence="8" id="KW-0378">Hydrolase</keyword>
<dbReference type="GO" id="GO:0005634">
    <property type="term" value="C:nucleus"/>
    <property type="evidence" value="ECO:0007669"/>
    <property type="project" value="UniProtKB-SubCell"/>
</dbReference>
<comment type="similarity">
    <text evidence="12">Belongs to the XPG/RAD2 endonuclease family. GEN subfamily.</text>
</comment>
<evidence type="ECO:0000256" key="12">
    <source>
        <dbReference type="ARBA" id="ARBA00038112"/>
    </source>
</evidence>
<keyword evidence="5" id="KW-0479">Metal-binding</keyword>
<name>W5K2F3_ASTMX</name>
<reference evidence="18" key="3">
    <citation type="submission" date="2025-08" db="UniProtKB">
        <authorList>
            <consortium name="Ensembl"/>
        </authorList>
    </citation>
    <scope>IDENTIFICATION</scope>
</reference>
<keyword evidence="9" id="KW-0460">Magnesium</keyword>
<dbReference type="Ensembl" id="ENSAMXT00000001764.2">
    <property type="protein sequence ID" value="ENSAMXP00000001764.2"/>
    <property type="gene ID" value="ENSAMXG00000001704.2"/>
</dbReference>
<evidence type="ECO:0000256" key="9">
    <source>
        <dbReference type="ARBA" id="ARBA00022842"/>
    </source>
</evidence>
<dbReference type="PANTHER" id="PTHR11081:SF70">
    <property type="entry name" value="FLAP ENDONUCLEASE GEN HOMOLOG 1"/>
    <property type="match status" value="1"/>
</dbReference>
<dbReference type="eggNOG" id="KOG2519">
    <property type="taxonomic scope" value="Eukaryota"/>
</dbReference>
<keyword evidence="6" id="KW-0255">Endonuclease</keyword>
<evidence type="ECO:0000256" key="10">
    <source>
        <dbReference type="ARBA" id="ARBA00023204"/>
    </source>
</evidence>
<evidence type="ECO:0000256" key="14">
    <source>
        <dbReference type="ARBA" id="ARBA00070188"/>
    </source>
</evidence>
<dbReference type="AlphaFoldDB" id="W5K2F3"/>
<dbReference type="Gene3D" id="1.10.150.20">
    <property type="entry name" value="5' to 3' exonuclease, C-terminal subdomain"/>
    <property type="match status" value="1"/>
</dbReference>
<reference evidence="19" key="2">
    <citation type="journal article" date="2014" name="Nat. Commun.">
        <title>The cavefish genome reveals candidate genes for eye loss.</title>
        <authorList>
            <person name="McGaugh S.E."/>
            <person name="Gross J.B."/>
            <person name="Aken B."/>
            <person name="Blin M."/>
            <person name="Borowsky R."/>
            <person name="Chalopin D."/>
            <person name="Hinaux H."/>
            <person name="Jeffery W.R."/>
            <person name="Keene A."/>
            <person name="Ma L."/>
            <person name="Minx P."/>
            <person name="Murphy D."/>
            <person name="O'Quin K.E."/>
            <person name="Retaux S."/>
            <person name="Rohner N."/>
            <person name="Searle S.M."/>
            <person name="Stahl B.A."/>
            <person name="Tabin C."/>
            <person name="Volff J.N."/>
            <person name="Yoshizawa M."/>
            <person name="Warren W.C."/>
        </authorList>
    </citation>
    <scope>NUCLEOTIDE SEQUENCE [LARGE SCALE GENOMIC DNA]</scope>
    <source>
        <strain evidence="19">female</strain>
    </source>
</reference>
<evidence type="ECO:0000259" key="17">
    <source>
        <dbReference type="SMART" id="SM00485"/>
    </source>
</evidence>
<dbReference type="STRING" id="7994.ENSAMXP00000001764"/>
<reference evidence="19" key="1">
    <citation type="submission" date="2013-03" db="EMBL/GenBank/DDBJ databases">
        <authorList>
            <person name="Jeffery W."/>
            <person name="Warren W."/>
            <person name="Wilson R.K."/>
        </authorList>
    </citation>
    <scope>NUCLEOTIDE SEQUENCE</scope>
    <source>
        <strain evidence="19">female</strain>
    </source>
</reference>
<dbReference type="InterPro" id="IPR006084">
    <property type="entry name" value="XPG/Rad2"/>
</dbReference>
<dbReference type="GO" id="GO:0017108">
    <property type="term" value="F:5'-flap endonuclease activity"/>
    <property type="evidence" value="ECO:0007669"/>
    <property type="project" value="TreeGrafter"/>
</dbReference>